<dbReference type="Gene3D" id="3.40.190.10">
    <property type="entry name" value="Periplasmic binding protein-like II"/>
    <property type="match status" value="2"/>
</dbReference>
<dbReference type="InterPro" id="IPR000847">
    <property type="entry name" value="LysR_HTH_N"/>
</dbReference>
<comment type="caution">
    <text evidence="6">The sequence shown here is derived from an EMBL/GenBank/DDBJ whole genome shotgun (WGS) entry which is preliminary data.</text>
</comment>
<dbReference type="InterPro" id="IPR036388">
    <property type="entry name" value="WH-like_DNA-bd_sf"/>
</dbReference>
<sequence>MELRHLRYFAAVAETRHFGRAAERLHLAQPALSQAVRQLEAELGTPLFVRTTRQVNLTPAGEFLRDEAARILAAIDDSVRGVRRIAEGRQGLLRIAFTGTAAHTQLPRIARAVKRELPGLALEIHADLLTPAQVAGLTEGSLDLGVLRPPTSGDALTVRTIAREPLVLAVAADHRLASEPVVSMVDLRTEDFIVFAGASSVVNDAVLRSCREAGFTPTVAHHAPGTTVMLPLVAADLGVALVPASVRAAPLAGVVFRDVPDAESLDLALAWRTGDDDPALLAVLEVLETAGLFSPADTDAGSTPELDEAVR</sequence>
<evidence type="ECO:0000313" key="7">
    <source>
        <dbReference type="Proteomes" id="UP000293291"/>
    </source>
</evidence>
<dbReference type="EMBL" id="SDWU01000025">
    <property type="protein sequence ID" value="RYB98136.1"/>
    <property type="molecule type" value="Genomic_DNA"/>
</dbReference>
<proteinExistence type="inferred from homology"/>
<dbReference type="Gene3D" id="1.10.10.10">
    <property type="entry name" value="Winged helix-like DNA-binding domain superfamily/Winged helix DNA-binding domain"/>
    <property type="match status" value="1"/>
</dbReference>
<dbReference type="RefSeq" id="WP_129456728.1">
    <property type="nucleotide sequence ID" value="NZ_JACXYX010000021.1"/>
</dbReference>
<name>A0A4Q2S8F6_9ACTN</name>
<evidence type="ECO:0000256" key="1">
    <source>
        <dbReference type="ARBA" id="ARBA00009437"/>
    </source>
</evidence>
<evidence type="ECO:0000256" key="4">
    <source>
        <dbReference type="ARBA" id="ARBA00023163"/>
    </source>
</evidence>
<dbReference type="InterPro" id="IPR036390">
    <property type="entry name" value="WH_DNA-bd_sf"/>
</dbReference>
<protein>
    <submittedName>
        <fullName evidence="6">LysR family transcriptional regulator</fullName>
    </submittedName>
</protein>
<comment type="similarity">
    <text evidence="1">Belongs to the LysR transcriptional regulatory family.</text>
</comment>
<evidence type="ECO:0000313" key="6">
    <source>
        <dbReference type="EMBL" id="RYB98136.1"/>
    </source>
</evidence>
<evidence type="ECO:0000256" key="2">
    <source>
        <dbReference type="ARBA" id="ARBA00023015"/>
    </source>
</evidence>
<dbReference type="GO" id="GO:0003700">
    <property type="term" value="F:DNA-binding transcription factor activity"/>
    <property type="evidence" value="ECO:0007669"/>
    <property type="project" value="InterPro"/>
</dbReference>
<dbReference type="PROSITE" id="PS50931">
    <property type="entry name" value="HTH_LYSR"/>
    <property type="match status" value="1"/>
</dbReference>
<dbReference type="Pfam" id="PF00126">
    <property type="entry name" value="HTH_1"/>
    <property type="match status" value="1"/>
</dbReference>
<dbReference type="CDD" id="cd08414">
    <property type="entry name" value="PBP2_LTTR_aromatics_like"/>
    <property type="match status" value="1"/>
</dbReference>
<keyword evidence="2" id="KW-0805">Transcription regulation</keyword>
<accession>A0A4Q2S8F6</accession>
<dbReference type="AlphaFoldDB" id="A0A4Q2S8F6"/>
<organism evidence="6 7">
    <name type="scientific">Nocardioides ganghwensis</name>
    <dbReference type="NCBI Taxonomy" id="252230"/>
    <lineage>
        <taxon>Bacteria</taxon>
        <taxon>Bacillati</taxon>
        <taxon>Actinomycetota</taxon>
        <taxon>Actinomycetes</taxon>
        <taxon>Propionibacteriales</taxon>
        <taxon>Nocardioidaceae</taxon>
        <taxon>Nocardioides</taxon>
    </lineage>
</organism>
<dbReference type="SUPFAM" id="SSF46785">
    <property type="entry name" value="Winged helix' DNA-binding domain"/>
    <property type="match status" value="1"/>
</dbReference>
<dbReference type="Proteomes" id="UP000293291">
    <property type="component" value="Unassembled WGS sequence"/>
</dbReference>
<feature type="domain" description="HTH lysR-type" evidence="5">
    <location>
        <begin position="1"/>
        <end position="58"/>
    </location>
</feature>
<dbReference type="SUPFAM" id="SSF53850">
    <property type="entry name" value="Periplasmic binding protein-like II"/>
    <property type="match status" value="1"/>
</dbReference>
<dbReference type="GO" id="GO:0003677">
    <property type="term" value="F:DNA binding"/>
    <property type="evidence" value="ECO:0007669"/>
    <property type="project" value="UniProtKB-KW"/>
</dbReference>
<dbReference type="OrthoDB" id="3181812at2"/>
<dbReference type="GO" id="GO:0032993">
    <property type="term" value="C:protein-DNA complex"/>
    <property type="evidence" value="ECO:0007669"/>
    <property type="project" value="TreeGrafter"/>
</dbReference>
<evidence type="ECO:0000256" key="3">
    <source>
        <dbReference type="ARBA" id="ARBA00023125"/>
    </source>
</evidence>
<dbReference type="Pfam" id="PF03466">
    <property type="entry name" value="LysR_substrate"/>
    <property type="match status" value="1"/>
</dbReference>
<gene>
    <name evidence="6" type="ORF">EUA07_18855</name>
</gene>
<keyword evidence="3" id="KW-0238">DNA-binding</keyword>
<dbReference type="PANTHER" id="PTHR30346:SF17">
    <property type="entry name" value="LYSR FAMILY TRANSCRIPTIONAL REGULATOR"/>
    <property type="match status" value="1"/>
</dbReference>
<reference evidence="6 7" key="1">
    <citation type="submission" date="2019-01" db="EMBL/GenBank/DDBJ databases">
        <title>Novel species of Nocardioides.</title>
        <authorList>
            <person name="Liu Q."/>
            <person name="Xin Y.-H."/>
        </authorList>
    </citation>
    <scope>NUCLEOTIDE SEQUENCE [LARGE SCALE GENOMIC DNA]</scope>
    <source>
        <strain evidence="6 7">CGMCC 4.6875</strain>
    </source>
</reference>
<dbReference type="PANTHER" id="PTHR30346">
    <property type="entry name" value="TRANSCRIPTIONAL DUAL REGULATOR HCAR-RELATED"/>
    <property type="match status" value="1"/>
</dbReference>
<evidence type="ECO:0000259" key="5">
    <source>
        <dbReference type="PROSITE" id="PS50931"/>
    </source>
</evidence>
<dbReference type="FunFam" id="1.10.10.10:FF:000001">
    <property type="entry name" value="LysR family transcriptional regulator"/>
    <property type="match status" value="1"/>
</dbReference>
<keyword evidence="4" id="KW-0804">Transcription</keyword>
<keyword evidence="7" id="KW-1185">Reference proteome</keyword>
<dbReference type="PRINTS" id="PR00039">
    <property type="entry name" value="HTHLYSR"/>
</dbReference>
<dbReference type="InterPro" id="IPR005119">
    <property type="entry name" value="LysR_subst-bd"/>
</dbReference>